<keyword evidence="1" id="KW-0812">Transmembrane</keyword>
<dbReference type="AlphaFoldDB" id="A0A8T2QWC7"/>
<feature type="transmembrane region" description="Helical" evidence="1">
    <location>
        <begin position="189"/>
        <end position="205"/>
    </location>
</feature>
<dbReference type="OMA" id="PLWMRNI"/>
<keyword evidence="1" id="KW-1133">Transmembrane helix</keyword>
<gene>
    <name evidence="2" type="ORF">KP509_31G023100</name>
</gene>
<dbReference type="GO" id="GO:0031969">
    <property type="term" value="C:chloroplast membrane"/>
    <property type="evidence" value="ECO:0007669"/>
    <property type="project" value="TreeGrafter"/>
</dbReference>
<keyword evidence="3" id="KW-1185">Reference proteome</keyword>
<dbReference type="Pfam" id="PF11833">
    <property type="entry name" value="CPP1-like"/>
    <property type="match status" value="1"/>
</dbReference>
<dbReference type="EMBL" id="CM035436">
    <property type="protein sequence ID" value="KAH7288349.1"/>
    <property type="molecule type" value="Genomic_DNA"/>
</dbReference>
<comment type="caution">
    <text evidence="2">The sequence shown here is derived from an EMBL/GenBank/DDBJ whole genome shotgun (WGS) entry which is preliminary data.</text>
</comment>
<organism evidence="2 3">
    <name type="scientific">Ceratopteris richardii</name>
    <name type="common">Triangle waterfern</name>
    <dbReference type="NCBI Taxonomy" id="49495"/>
    <lineage>
        <taxon>Eukaryota</taxon>
        <taxon>Viridiplantae</taxon>
        <taxon>Streptophyta</taxon>
        <taxon>Embryophyta</taxon>
        <taxon>Tracheophyta</taxon>
        <taxon>Polypodiopsida</taxon>
        <taxon>Polypodiidae</taxon>
        <taxon>Polypodiales</taxon>
        <taxon>Pteridineae</taxon>
        <taxon>Pteridaceae</taxon>
        <taxon>Parkerioideae</taxon>
        <taxon>Ceratopteris</taxon>
    </lineage>
</organism>
<dbReference type="PANTHER" id="PTHR33372:SF14">
    <property type="entry name" value="J DOMAIN-CONTAINING PROTEIN"/>
    <property type="match status" value="1"/>
</dbReference>
<accession>A0A8T2QWC7</accession>
<feature type="transmembrane region" description="Helical" evidence="1">
    <location>
        <begin position="217"/>
        <end position="238"/>
    </location>
</feature>
<evidence type="ECO:0000313" key="3">
    <source>
        <dbReference type="Proteomes" id="UP000825935"/>
    </source>
</evidence>
<dbReference type="InterPro" id="IPR021788">
    <property type="entry name" value="CPP1-like"/>
</dbReference>
<sequence>MATSLSSFPSPTWSSNSRGSHQLARTRFLGFRELRFLLPDHMLCSNIRKQQGIMCALGGSSNEDLSGQAVFPKINERDPYKRLGIPRDASEEEIRAAWSYLISLYGGHEKSRASIEAAYDKILFESLRSRRQPKFNVQNALKKQYAKLPPWMRNLPNTYDVPSSKAILIRSAVFGALAIWSALDRTLGGPAFQVVLSLFCCIYFLNDRLKSKWKALLAGIVSFILSWVLGSMIFLFIPAGLYPKPWSTEVVTALISYVLLWFSCTFFKNPPPQFA</sequence>
<name>A0A8T2QWC7_CERRI</name>
<keyword evidence="1" id="KW-0472">Membrane</keyword>
<dbReference type="SUPFAM" id="SSF46565">
    <property type="entry name" value="Chaperone J-domain"/>
    <property type="match status" value="1"/>
</dbReference>
<dbReference type="OrthoDB" id="2014563at2759"/>
<dbReference type="PANTHER" id="PTHR33372">
    <property type="match status" value="1"/>
</dbReference>
<reference evidence="2" key="1">
    <citation type="submission" date="2021-08" db="EMBL/GenBank/DDBJ databases">
        <title>WGS assembly of Ceratopteris richardii.</title>
        <authorList>
            <person name="Marchant D.B."/>
            <person name="Chen G."/>
            <person name="Jenkins J."/>
            <person name="Shu S."/>
            <person name="Leebens-Mack J."/>
            <person name="Grimwood J."/>
            <person name="Schmutz J."/>
            <person name="Soltis P."/>
            <person name="Soltis D."/>
            <person name="Chen Z.-H."/>
        </authorList>
    </citation>
    <scope>NUCLEOTIDE SEQUENCE</scope>
    <source>
        <strain evidence="2">Whitten #5841</strain>
        <tissue evidence="2">Leaf</tissue>
    </source>
</reference>
<dbReference type="InterPro" id="IPR036869">
    <property type="entry name" value="J_dom_sf"/>
</dbReference>
<protein>
    <recommendedName>
        <fullName evidence="4">Protein CHAPERONE-LIKE PROTEIN OF POR1, chloroplastic</fullName>
    </recommendedName>
</protein>
<evidence type="ECO:0000256" key="1">
    <source>
        <dbReference type="SAM" id="Phobius"/>
    </source>
</evidence>
<evidence type="ECO:0000313" key="2">
    <source>
        <dbReference type="EMBL" id="KAH7288349.1"/>
    </source>
</evidence>
<dbReference type="Proteomes" id="UP000825935">
    <property type="component" value="Chromosome 31"/>
</dbReference>
<evidence type="ECO:0008006" key="4">
    <source>
        <dbReference type="Google" id="ProtNLM"/>
    </source>
</evidence>
<feature type="transmembrane region" description="Helical" evidence="1">
    <location>
        <begin position="250"/>
        <end position="267"/>
    </location>
</feature>
<proteinExistence type="predicted"/>